<organism evidence="1 2">
    <name type="scientific">Dallia pectoralis</name>
    <name type="common">Alaska blackfish</name>
    <dbReference type="NCBI Taxonomy" id="75939"/>
    <lineage>
        <taxon>Eukaryota</taxon>
        <taxon>Metazoa</taxon>
        <taxon>Chordata</taxon>
        <taxon>Craniata</taxon>
        <taxon>Vertebrata</taxon>
        <taxon>Euteleostomi</taxon>
        <taxon>Actinopterygii</taxon>
        <taxon>Neopterygii</taxon>
        <taxon>Teleostei</taxon>
        <taxon>Protacanthopterygii</taxon>
        <taxon>Esociformes</taxon>
        <taxon>Umbridae</taxon>
        <taxon>Dallia</taxon>
    </lineage>
</organism>
<dbReference type="EMBL" id="CM055748">
    <property type="protein sequence ID" value="KAJ7995580.1"/>
    <property type="molecule type" value="Genomic_DNA"/>
</dbReference>
<protein>
    <submittedName>
        <fullName evidence="1">Uncharacterized protein</fullName>
    </submittedName>
</protein>
<keyword evidence="2" id="KW-1185">Reference proteome</keyword>
<evidence type="ECO:0000313" key="1">
    <source>
        <dbReference type="EMBL" id="KAJ7995580.1"/>
    </source>
</evidence>
<dbReference type="Proteomes" id="UP001157502">
    <property type="component" value="Chromosome 21"/>
</dbReference>
<evidence type="ECO:0000313" key="2">
    <source>
        <dbReference type="Proteomes" id="UP001157502"/>
    </source>
</evidence>
<sequence>MQLVSRLALLPIVKHDLCMILALEREAVAASVAQRPRCLSAEDSIGSVNTLEIVVTHCIIPSAPSVLPNGQAGAGCSRYHMRQASCRPQHNSQQH</sequence>
<reference evidence="1" key="1">
    <citation type="submission" date="2021-05" db="EMBL/GenBank/DDBJ databases">
        <authorList>
            <person name="Pan Q."/>
            <person name="Jouanno E."/>
            <person name="Zahm M."/>
            <person name="Klopp C."/>
            <person name="Cabau C."/>
            <person name="Louis A."/>
            <person name="Berthelot C."/>
            <person name="Parey E."/>
            <person name="Roest Crollius H."/>
            <person name="Montfort J."/>
            <person name="Robinson-Rechavi M."/>
            <person name="Bouchez O."/>
            <person name="Lampietro C."/>
            <person name="Lopez Roques C."/>
            <person name="Donnadieu C."/>
            <person name="Postlethwait J."/>
            <person name="Bobe J."/>
            <person name="Dillon D."/>
            <person name="Chandos A."/>
            <person name="von Hippel F."/>
            <person name="Guiguen Y."/>
        </authorList>
    </citation>
    <scope>NUCLEOTIDE SEQUENCE</scope>
    <source>
        <strain evidence="1">YG-Jan2019</strain>
    </source>
</reference>
<proteinExistence type="predicted"/>
<comment type="caution">
    <text evidence="1">The sequence shown here is derived from an EMBL/GenBank/DDBJ whole genome shotgun (WGS) entry which is preliminary data.</text>
</comment>
<accession>A0ACC2FWK5</accession>
<name>A0ACC2FWK5_DALPE</name>
<gene>
    <name evidence="1" type="ORF">DPEC_G00246060</name>
</gene>